<dbReference type="FunFam" id="3.30.70.330:FF:000646">
    <property type="entry name" value="U1 small nuclear ribonucleoprotein, putative"/>
    <property type="match status" value="1"/>
</dbReference>
<dbReference type="SMART" id="SM00360">
    <property type="entry name" value="RRM"/>
    <property type="match status" value="1"/>
</dbReference>
<dbReference type="Gene3D" id="3.30.70.330">
    <property type="match status" value="1"/>
</dbReference>
<feature type="compositionally biased region" description="Basic residues" evidence="7">
    <location>
        <begin position="260"/>
        <end position="291"/>
    </location>
</feature>
<keyword evidence="4" id="KW-0539">Nucleus</keyword>
<accession>A0A8C9H8C3</accession>
<feature type="region of interest" description="Disordered" evidence="7">
    <location>
        <begin position="255"/>
        <end position="395"/>
    </location>
</feature>
<organism evidence="9 10">
    <name type="scientific">Piliocolobus tephrosceles</name>
    <name type="common">Ugandan red Colobus</name>
    <dbReference type="NCBI Taxonomy" id="591936"/>
    <lineage>
        <taxon>Eukaryota</taxon>
        <taxon>Metazoa</taxon>
        <taxon>Chordata</taxon>
        <taxon>Craniata</taxon>
        <taxon>Vertebrata</taxon>
        <taxon>Euteleostomi</taxon>
        <taxon>Mammalia</taxon>
        <taxon>Eutheria</taxon>
        <taxon>Euarchontoglires</taxon>
        <taxon>Primates</taxon>
        <taxon>Haplorrhini</taxon>
        <taxon>Catarrhini</taxon>
        <taxon>Cercopithecidae</taxon>
        <taxon>Colobinae</taxon>
        <taxon>Piliocolobus</taxon>
    </lineage>
</organism>
<dbReference type="CDD" id="cd12236">
    <property type="entry name" value="RRM_snRNP70"/>
    <property type="match status" value="1"/>
</dbReference>
<dbReference type="InterPro" id="IPR034143">
    <property type="entry name" value="snRNP70_RRM"/>
</dbReference>
<dbReference type="GO" id="GO:0003729">
    <property type="term" value="F:mRNA binding"/>
    <property type="evidence" value="ECO:0007669"/>
    <property type="project" value="TreeGrafter"/>
</dbReference>
<reference evidence="9" key="1">
    <citation type="submission" date="2025-08" db="UniProtKB">
        <authorList>
            <consortium name="Ensembl"/>
        </authorList>
    </citation>
    <scope>IDENTIFICATION</scope>
</reference>
<dbReference type="InterPro" id="IPR035979">
    <property type="entry name" value="RBD_domain_sf"/>
</dbReference>
<reference evidence="9" key="2">
    <citation type="submission" date="2025-09" db="UniProtKB">
        <authorList>
            <consortium name="Ensembl"/>
        </authorList>
    </citation>
    <scope>IDENTIFICATION</scope>
</reference>
<protein>
    <recommendedName>
        <fullName evidence="2">U1 small nuclear ribonucleoprotein 70 kDa</fullName>
    </recommendedName>
</protein>
<sequence>MSAIGMPPHILILFQARPLLNFYKPIQKKKSKEYTGIADFLNYFEDTEPPPKIKLENNIERKERKKKEKITYNELIMKEKRKGYDPFKNNDLTSDAHKTLFIGRLSYDVNEKKLKKEFETYGKIRKIKIIYDKNEKPKGYAFIEFEHTKSFNEAYKLADGKKIENRRILVDIERGRTIKNWYPRRLGGGRGPARGSSEKKKMTHSVNWDALIHKHKYDNDSNKNDSKYKNIRLYSERDEEYDNQITTEKKSHYHSNYSNRHSHHRHHHHHRHTHKSQHSNDRHKRHRHSHERRGSIRDRTHVSRNSNSKSEHHYKYRKKDEDKNMYEGRKRNINEDKDKNMHEDRYRSINEDRTKTDEDDSHMYTYSEHENKNYNDTQNSYNGNYSEEKEMHTTK</sequence>
<dbReference type="GO" id="GO:0071004">
    <property type="term" value="C:U2-type prespliceosome"/>
    <property type="evidence" value="ECO:0007669"/>
    <property type="project" value="TreeGrafter"/>
</dbReference>
<feature type="compositionally biased region" description="Basic and acidic residues" evidence="7">
    <location>
        <begin position="292"/>
        <end position="301"/>
    </location>
</feature>
<evidence type="ECO:0000256" key="5">
    <source>
        <dbReference type="ARBA" id="ARBA00023274"/>
    </source>
</evidence>
<evidence type="ECO:0000256" key="4">
    <source>
        <dbReference type="ARBA" id="ARBA00023242"/>
    </source>
</evidence>
<feature type="compositionally biased region" description="Polar residues" evidence="7">
    <location>
        <begin position="374"/>
        <end position="385"/>
    </location>
</feature>
<proteinExistence type="predicted"/>
<dbReference type="InterPro" id="IPR051183">
    <property type="entry name" value="U1_U11-U12_snRNP_70-35kDa"/>
</dbReference>
<dbReference type="Proteomes" id="UP000694416">
    <property type="component" value="Unplaced"/>
</dbReference>
<evidence type="ECO:0000313" key="9">
    <source>
        <dbReference type="Ensembl" id="ENSPTEP00000015878.1"/>
    </source>
</evidence>
<evidence type="ECO:0000256" key="6">
    <source>
        <dbReference type="PROSITE-ProRule" id="PRU00176"/>
    </source>
</evidence>
<dbReference type="PANTHER" id="PTHR13952:SF5">
    <property type="entry name" value="U1 SMALL NUCLEAR RIBONUCLEOPROTEIN 70 KDA"/>
    <property type="match status" value="1"/>
</dbReference>
<feature type="domain" description="RRM" evidence="8">
    <location>
        <begin position="98"/>
        <end position="175"/>
    </location>
</feature>
<dbReference type="PROSITE" id="PS50102">
    <property type="entry name" value="RRM"/>
    <property type="match status" value="1"/>
</dbReference>
<dbReference type="Ensembl" id="ENSPTET00000023603.1">
    <property type="protein sequence ID" value="ENSPTEP00000015878.1"/>
    <property type="gene ID" value="ENSPTEG00000017501.1"/>
</dbReference>
<dbReference type="SUPFAM" id="SSF54928">
    <property type="entry name" value="RNA-binding domain, RBD"/>
    <property type="match status" value="1"/>
</dbReference>
<feature type="compositionally biased region" description="Basic and acidic residues" evidence="7">
    <location>
        <begin position="386"/>
        <end position="395"/>
    </location>
</feature>
<evidence type="ECO:0000256" key="1">
    <source>
        <dbReference type="ARBA" id="ARBA00004123"/>
    </source>
</evidence>
<evidence type="ECO:0000259" key="8">
    <source>
        <dbReference type="PROSITE" id="PS50102"/>
    </source>
</evidence>
<dbReference type="InterPro" id="IPR012677">
    <property type="entry name" value="Nucleotide-bd_a/b_plait_sf"/>
</dbReference>
<dbReference type="GO" id="GO:0005685">
    <property type="term" value="C:U1 snRNP"/>
    <property type="evidence" value="ECO:0007669"/>
    <property type="project" value="TreeGrafter"/>
</dbReference>
<keyword evidence="5" id="KW-0687">Ribonucleoprotein</keyword>
<comment type="subcellular location">
    <subcellularLocation>
        <location evidence="1">Nucleus</location>
    </subcellularLocation>
</comment>
<dbReference type="InterPro" id="IPR022023">
    <property type="entry name" value="U1snRNP70_N"/>
</dbReference>
<evidence type="ECO:0000313" key="10">
    <source>
        <dbReference type="Proteomes" id="UP000694416"/>
    </source>
</evidence>
<evidence type="ECO:0000256" key="3">
    <source>
        <dbReference type="ARBA" id="ARBA00022884"/>
    </source>
</evidence>
<dbReference type="GO" id="GO:0071011">
    <property type="term" value="C:precatalytic spliceosome"/>
    <property type="evidence" value="ECO:0007669"/>
    <property type="project" value="TreeGrafter"/>
</dbReference>
<dbReference type="Pfam" id="PF12220">
    <property type="entry name" value="U1snRNP70_N"/>
    <property type="match status" value="1"/>
</dbReference>
<evidence type="ECO:0000256" key="7">
    <source>
        <dbReference type="SAM" id="MobiDB-lite"/>
    </source>
</evidence>
<evidence type="ECO:0000256" key="2">
    <source>
        <dbReference type="ARBA" id="ARBA00016996"/>
    </source>
</evidence>
<dbReference type="GO" id="GO:0030619">
    <property type="term" value="F:U1 snRNA binding"/>
    <property type="evidence" value="ECO:0007669"/>
    <property type="project" value="InterPro"/>
</dbReference>
<dbReference type="AlphaFoldDB" id="A0A8C9H8C3"/>
<name>A0A8C9H8C3_9PRIM</name>
<dbReference type="PANTHER" id="PTHR13952">
    <property type="entry name" value="U1 SMALL NUCLEAR RIBONUCLEOPROTEIN 70 KD"/>
    <property type="match status" value="1"/>
</dbReference>
<keyword evidence="3 6" id="KW-0694">RNA-binding</keyword>
<dbReference type="GO" id="GO:0000398">
    <property type="term" value="P:mRNA splicing, via spliceosome"/>
    <property type="evidence" value="ECO:0007669"/>
    <property type="project" value="TreeGrafter"/>
</dbReference>
<keyword evidence="10" id="KW-1185">Reference proteome</keyword>
<dbReference type="Pfam" id="PF00076">
    <property type="entry name" value="RRM_1"/>
    <property type="match status" value="1"/>
</dbReference>
<dbReference type="InterPro" id="IPR000504">
    <property type="entry name" value="RRM_dom"/>
</dbReference>
<feature type="compositionally biased region" description="Basic and acidic residues" evidence="7">
    <location>
        <begin position="309"/>
        <end position="356"/>
    </location>
</feature>
<feature type="region of interest" description="Disordered" evidence="7">
    <location>
        <begin position="183"/>
        <end position="206"/>
    </location>
</feature>